<proteinExistence type="predicted"/>
<keyword evidence="3" id="KW-0804">Transcription</keyword>
<dbReference type="SMART" id="SM00342">
    <property type="entry name" value="HTH_ARAC"/>
    <property type="match status" value="1"/>
</dbReference>
<name>A0A240ED74_9GAMM</name>
<dbReference type="OrthoDB" id="9804543at2"/>
<organism evidence="5 6">
    <name type="scientific">Acinetobacter puyangensis</name>
    <dbReference type="NCBI Taxonomy" id="1096779"/>
    <lineage>
        <taxon>Bacteria</taxon>
        <taxon>Pseudomonadati</taxon>
        <taxon>Pseudomonadota</taxon>
        <taxon>Gammaproteobacteria</taxon>
        <taxon>Moraxellales</taxon>
        <taxon>Moraxellaceae</taxon>
        <taxon>Acinetobacter</taxon>
    </lineage>
</organism>
<dbReference type="SUPFAM" id="SSF46689">
    <property type="entry name" value="Homeodomain-like"/>
    <property type="match status" value="1"/>
</dbReference>
<dbReference type="PROSITE" id="PS01124">
    <property type="entry name" value="HTH_ARAC_FAMILY_2"/>
    <property type="match status" value="1"/>
</dbReference>
<reference evidence="6" key="1">
    <citation type="submission" date="2016-09" db="EMBL/GenBank/DDBJ databases">
        <authorList>
            <person name="Varghese N."/>
            <person name="Submissions S."/>
        </authorList>
    </citation>
    <scope>NUCLEOTIDE SEQUENCE [LARGE SCALE GENOMIC DNA]</scope>
    <source>
        <strain evidence="6">ANC 4466</strain>
    </source>
</reference>
<dbReference type="Pfam" id="PF12833">
    <property type="entry name" value="HTH_18"/>
    <property type="match status" value="1"/>
</dbReference>
<dbReference type="Proteomes" id="UP000219042">
    <property type="component" value="Unassembled WGS sequence"/>
</dbReference>
<evidence type="ECO:0000313" key="5">
    <source>
        <dbReference type="EMBL" id="SNX46203.1"/>
    </source>
</evidence>
<gene>
    <name evidence="5" type="ORF">SAMN05421731_10931</name>
</gene>
<keyword evidence="1" id="KW-0805">Transcription regulation</keyword>
<keyword evidence="2 5" id="KW-0238">DNA-binding</keyword>
<dbReference type="EMBL" id="OANT01000009">
    <property type="protein sequence ID" value="SNX46203.1"/>
    <property type="molecule type" value="Genomic_DNA"/>
</dbReference>
<feature type="domain" description="HTH araC/xylS-type" evidence="4">
    <location>
        <begin position="189"/>
        <end position="287"/>
    </location>
</feature>
<keyword evidence="6" id="KW-1185">Reference proteome</keyword>
<dbReference type="PANTHER" id="PTHR43280">
    <property type="entry name" value="ARAC-FAMILY TRANSCRIPTIONAL REGULATOR"/>
    <property type="match status" value="1"/>
</dbReference>
<protein>
    <submittedName>
        <fullName evidence="5">AraC-type DNA-binding protein</fullName>
    </submittedName>
</protein>
<dbReference type="PANTHER" id="PTHR43280:SF32">
    <property type="entry name" value="TRANSCRIPTIONAL REGULATORY PROTEIN"/>
    <property type="match status" value="1"/>
</dbReference>
<dbReference type="AlphaFoldDB" id="A0A240ED74"/>
<accession>A0A240ED74</accession>
<evidence type="ECO:0000256" key="3">
    <source>
        <dbReference type="ARBA" id="ARBA00023163"/>
    </source>
</evidence>
<dbReference type="InterPro" id="IPR018060">
    <property type="entry name" value="HTH_AraC"/>
</dbReference>
<dbReference type="GO" id="GO:0003700">
    <property type="term" value="F:DNA-binding transcription factor activity"/>
    <property type="evidence" value="ECO:0007669"/>
    <property type="project" value="InterPro"/>
</dbReference>
<evidence type="ECO:0000256" key="1">
    <source>
        <dbReference type="ARBA" id="ARBA00023015"/>
    </source>
</evidence>
<evidence type="ECO:0000313" key="6">
    <source>
        <dbReference type="Proteomes" id="UP000219042"/>
    </source>
</evidence>
<evidence type="ECO:0000256" key="2">
    <source>
        <dbReference type="ARBA" id="ARBA00023125"/>
    </source>
</evidence>
<dbReference type="Gene3D" id="1.10.10.60">
    <property type="entry name" value="Homeodomain-like"/>
    <property type="match status" value="1"/>
</dbReference>
<dbReference type="InterPro" id="IPR009057">
    <property type="entry name" value="Homeodomain-like_sf"/>
</dbReference>
<dbReference type="RefSeq" id="WP_097079952.1">
    <property type="nucleotide sequence ID" value="NZ_BAABHT010000014.1"/>
</dbReference>
<dbReference type="GO" id="GO:0043565">
    <property type="term" value="F:sequence-specific DNA binding"/>
    <property type="evidence" value="ECO:0007669"/>
    <property type="project" value="InterPro"/>
</dbReference>
<sequence>MNDIIFPFSKHDHFEDLVINSLGEDFALIQSRFLPAEFFKVFRPDCTIAIICEPTRLCGSIGITSFELSSPSLIILMPNQMVKFDQFNNDCTLFFIFMSKTFTDNLSIENRFSIFQNVHYQPCIEISQAEFLALLDYYRMLKKTILHKDPEMSLKIAKHLTSAFYYGIGYEMHMQSKNIIHNKKEIVLEKFIDLVQKNYNQHRHLNFYAEKLGMSSKYLSKMIKDNSGIAASDWIDNYIIAESKVLLKSTPMSIQQISDKMNFPSQTFFGKYFKRHTSMSPSQYRNHSSD</sequence>
<evidence type="ECO:0000259" key="4">
    <source>
        <dbReference type="PROSITE" id="PS01124"/>
    </source>
</evidence>